<evidence type="ECO:0000256" key="1">
    <source>
        <dbReference type="SAM" id="MobiDB-lite"/>
    </source>
</evidence>
<keyword evidence="3" id="KW-1185">Reference proteome</keyword>
<reference evidence="2" key="2">
    <citation type="journal article" date="2023" name="Science">
        <title>Genomic signatures of disease resistance in endangered staghorn corals.</title>
        <authorList>
            <person name="Vollmer S.V."/>
            <person name="Selwyn J.D."/>
            <person name="Despard B.A."/>
            <person name="Roesel C.L."/>
        </authorList>
    </citation>
    <scope>NUCLEOTIDE SEQUENCE</scope>
    <source>
        <strain evidence="2">K2</strain>
    </source>
</reference>
<dbReference type="Proteomes" id="UP001249851">
    <property type="component" value="Unassembled WGS sequence"/>
</dbReference>
<reference evidence="2" key="1">
    <citation type="journal article" date="2023" name="G3 (Bethesda)">
        <title>Whole genome assembly and annotation of the endangered Caribbean coral Acropora cervicornis.</title>
        <authorList>
            <person name="Selwyn J.D."/>
            <person name="Vollmer S.V."/>
        </authorList>
    </citation>
    <scope>NUCLEOTIDE SEQUENCE</scope>
    <source>
        <strain evidence="2">K2</strain>
    </source>
</reference>
<protein>
    <submittedName>
        <fullName evidence="2">Uncharacterized protein</fullName>
    </submittedName>
</protein>
<feature type="region of interest" description="Disordered" evidence="1">
    <location>
        <begin position="1"/>
        <end position="33"/>
    </location>
</feature>
<accession>A0AAD9V6S7</accession>
<organism evidence="2 3">
    <name type="scientific">Acropora cervicornis</name>
    <name type="common">Staghorn coral</name>
    <dbReference type="NCBI Taxonomy" id="6130"/>
    <lineage>
        <taxon>Eukaryota</taxon>
        <taxon>Metazoa</taxon>
        <taxon>Cnidaria</taxon>
        <taxon>Anthozoa</taxon>
        <taxon>Hexacorallia</taxon>
        <taxon>Scleractinia</taxon>
        <taxon>Astrocoeniina</taxon>
        <taxon>Acroporidae</taxon>
        <taxon>Acropora</taxon>
    </lineage>
</organism>
<sequence>MDTSGNSETKLQTHGSESSRAKENSQTRRITQTDHLNRRLLDAFLLRLNTCKSAELEVVCNIEKIQITNDINDFEDGQDISNGDQTVENAGKSSTQFIDHGQQ</sequence>
<proteinExistence type="predicted"/>
<gene>
    <name evidence="2" type="ORF">P5673_013810</name>
</gene>
<name>A0AAD9V6S7_ACRCE</name>
<evidence type="ECO:0000313" key="2">
    <source>
        <dbReference type="EMBL" id="KAK2562850.1"/>
    </source>
</evidence>
<feature type="compositionally biased region" description="Polar residues" evidence="1">
    <location>
        <begin position="1"/>
        <end position="16"/>
    </location>
</feature>
<feature type="compositionally biased region" description="Polar residues" evidence="1">
    <location>
        <begin position="79"/>
        <end position="103"/>
    </location>
</feature>
<feature type="compositionally biased region" description="Basic and acidic residues" evidence="1">
    <location>
        <begin position="17"/>
        <end position="33"/>
    </location>
</feature>
<feature type="region of interest" description="Disordered" evidence="1">
    <location>
        <begin position="73"/>
        <end position="103"/>
    </location>
</feature>
<dbReference type="AlphaFoldDB" id="A0AAD9V6S7"/>
<dbReference type="EMBL" id="JARQWQ010000027">
    <property type="protein sequence ID" value="KAK2562850.1"/>
    <property type="molecule type" value="Genomic_DNA"/>
</dbReference>
<comment type="caution">
    <text evidence="2">The sequence shown here is derived from an EMBL/GenBank/DDBJ whole genome shotgun (WGS) entry which is preliminary data.</text>
</comment>
<evidence type="ECO:0000313" key="3">
    <source>
        <dbReference type="Proteomes" id="UP001249851"/>
    </source>
</evidence>